<sequence>MKIYYSNIAAIKTDLLPSIGVLVSYYGLKKLRRPDFCDSLFLDSGAFSAWNQGVEIDIDSYIEFIKEQKERADIYCVLDNILSGEESFLNYTRMLDKGLSPVPCYHYGEPSSLLKRYIEISDYVALGGIAKKGKKERIVWLDRIFSIYPFPLVKFHGFGIQDRSILLRYPWWSVDSSSAHVMARFGGICTPWGDYKINPEVNSKDLRWISPNAEKIIIEWVSELGFSYDEAQANSPEGTIIRSAINVIYYEELSKLAPRKFSFGKKRFGFV</sequence>
<evidence type="ECO:0008006" key="2">
    <source>
        <dbReference type="Google" id="ProtNLM"/>
    </source>
</evidence>
<evidence type="ECO:0000313" key="1">
    <source>
        <dbReference type="EMBL" id="KKM77524.1"/>
    </source>
</evidence>
<dbReference type="SUPFAM" id="SSF51713">
    <property type="entry name" value="tRNA-guanine transglycosylase"/>
    <property type="match status" value="1"/>
</dbReference>
<accession>A0A0F9K5X5</accession>
<dbReference type="AlphaFoldDB" id="A0A0F9K5X5"/>
<protein>
    <recommendedName>
        <fullName evidence="2">tRNA-guanine(15) transglycosylase-like domain-containing protein</fullName>
    </recommendedName>
</protein>
<comment type="caution">
    <text evidence="1">The sequence shown here is derived from an EMBL/GenBank/DDBJ whole genome shotgun (WGS) entry which is preliminary data.</text>
</comment>
<name>A0A0F9K5X5_9ZZZZ</name>
<organism evidence="1">
    <name type="scientific">marine sediment metagenome</name>
    <dbReference type="NCBI Taxonomy" id="412755"/>
    <lineage>
        <taxon>unclassified sequences</taxon>
        <taxon>metagenomes</taxon>
        <taxon>ecological metagenomes</taxon>
    </lineage>
</organism>
<dbReference type="GO" id="GO:0006400">
    <property type="term" value="P:tRNA modification"/>
    <property type="evidence" value="ECO:0007669"/>
    <property type="project" value="InterPro"/>
</dbReference>
<reference evidence="1" key="1">
    <citation type="journal article" date="2015" name="Nature">
        <title>Complex archaea that bridge the gap between prokaryotes and eukaryotes.</title>
        <authorList>
            <person name="Spang A."/>
            <person name="Saw J.H."/>
            <person name="Jorgensen S.L."/>
            <person name="Zaremba-Niedzwiedzka K."/>
            <person name="Martijn J."/>
            <person name="Lind A.E."/>
            <person name="van Eijk R."/>
            <person name="Schleper C."/>
            <person name="Guy L."/>
            <person name="Ettema T.J."/>
        </authorList>
    </citation>
    <scope>NUCLEOTIDE SEQUENCE</scope>
</reference>
<gene>
    <name evidence="1" type="ORF">LCGC14_1369140</name>
</gene>
<dbReference type="EMBL" id="LAZR01008629">
    <property type="protein sequence ID" value="KKM77524.1"/>
    <property type="molecule type" value="Genomic_DNA"/>
</dbReference>
<dbReference type="InterPro" id="IPR036511">
    <property type="entry name" value="TGT-like_sf"/>
</dbReference>
<proteinExistence type="predicted"/>